<evidence type="ECO:0000256" key="1">
    <source>
        <dbReference type="ARBA" id="ARBA00004442"/>
    </source>
</evidence>
<evidence type="ECO:0000256" key="4">
    <source>
        <dbReference type="SAM" id="MobiDB-lite"/>
    </source>
</evidence>
<evidence type="ECO:0000256" key="3">
    <source>
        <dbReference type="ARBA" id="ARBA00023237"/>
    </source>
</evidence>
<keyword evidence="2" id="KW-0472">Membrane</keyword>
<keyword evidence="3" id="KW-0998">Cell outer membrane</keyword>
<comment type="caution">
    <text evidence="5">The sequence shown here is derived from an EMBL/GenBank/DDBJ whole genome shotgun (WGS) entry which is preliminary data.</text>
</comment>
<dbReference type="InterPro" id="IPR036942">
    <property type="entry name" value="Beta-barrel_TonB_sf"/>
</dbReference>
<accession>A0A432JKR5</accession>
<evidence type="ECO:0000256" key="2">
    <source>
        <dbReference type="ARBA" id="ARBA00023136"/>
    </source>
</evidence>
<reference evidence="5" key="1">
    <citation type="submission" date="2018-12" db="EMBL/GenBank/DDBJ databases">
        <authorList>
            <person name="Jadhav K."/>
            <person name="Kushwaha B."/>
            <person name="Jadhav I."/>
        </authorList>
    </citation>
    <scope>NUCLEOTIDE SEQUENCE [LARGE SCALE GENOMIC DNA]</scope>
    <source>
        <strain evidence="5">SBS 10</strain>
    </source>
</reference>
<evidence type="ECO:0000313" key="5">
    <source>
        <dbReference type="EMBL" id="RUA23182.1"/>
    </source>
</evidence>
<organism evidence="5">
    <name type="scientific">Billgrantia gudaonensis</name>
    <dbReference type="NCBI Taxonomy" id="376427"/>
    <lineage>
        <taxon>Bacteria</taxon>
        <taxon>Pseudomonadati</taxon>
        <taxon>Pseudomonadota</taxon>
        <taxon>Gammaproteobacteria</taxon>
        <taxon>Oceanospirillales</taxon>
        <taxon>Halomonadaceae</taxon>
        <taxon>Billgrantia</taxon>
    </lineage>
</organism>
<dbReference type="EMBL" id="RXHI01000002">
    <property type="protein sequence ID" value="RUA23182.1"/>
    <property type="molecule type" value="Genomic_DNA"/>
</dbReference>
<dbReference type="SUPFAM" id="SSF56935">
    <property type="entry name" value="Porins"/>
    <property type="match status" value="1"/>
</dbReference>
<evidence type="ECO:0008006" key="6">
    <source>
        <dbReference type="Google" id="ProtNLM"/>
    </source>
</evidence>
<name>A0A432JKR5_9GAMM</name>
<dbReference type="Gene3D" id="2.40.170.20">
    <property type="entry name" value="TonB-dependent receptor, beta-barrel domain"/>
    <property type="match status" value="1"/>
</dbReference>
<feature type="compositionally biased region" description="Basic residues" evidence="4">
    <location>
        <begin position="97"/>
        <end position="108"/>
    </location>
</feature>
<sequence>MITRPIAAAIVRQEYDRSNFFGEPDYNFHDVERSSITGMLTHDFANGLTLRGNLRYSDLTDDYGYVYITDSVARTGTLVDRGYIGRDRSSGVDRQRHPAIRHQRWPGR</sequence>
<gene>
    <name evidence="5" type="ORF">DSL92_01160</name>
</gene>
<proteinExistence type="predicted"/>
<feature type="compositionally biased region" description="Basic and acidic residues" evidence="4">
    <location>
        <begin position="84"/>
        <end position="96"/>
    </location>
</feature>
<dbReference type="AlphaFoldDB" id="A0A432JKR5"/>
<comment type="subcellular location">
    <subcellularLocation>
        <location evidence="1">Cell outer membrane</location>
    </subcellularLocation>
</comment>
<dbReference type="GO" id="GO:0009279">
    <property type="term" value="C:cell outer membrane"/>
    <property type="evidence" value="ECO:0007669"/>
    <property type="project" value="UniProtKB-SubCell"/>
</dbReference>
<protein>
    <recommendedName>
        <fullName evidence="6">TonB-dependent receptor</fullName>
    </recommendedName>
</protein>
<feature type="region of interest" description="Disordered" evidence="4">
    <location>
        <begin position="84"/>
        <end position="108"/>
    </location>
</feature>